<feature type="binding site" evidence="13">
    <location>
        <position position="101"/>
    </location>
    <ligand>
        <name>Zn(2+)</name>
        <dbReference type="ChEBI" id="CHEBI:29105"/>
    </ligand>
</feature>
<evidence type="ECO:0000256" key="13">
    <source>
        <dbReference type="PIRSR" id="PIRSR601765-1"/>
    </source>
</evidence>
<dbReference type="Gene3D" id="3.40.1050.10">
    <property type="entry name" value="Carbonic anhydrase"/>
    <property type="match status" value="1"/>
</dbReference>
<keyword evidence="6 14" id="KW-0456">Lyase</keyword>
<dbReference type="PROSITE" id="PS00704">
    <property type="entry name" value="PROK_CO2_ANHYDRASE_1"/>
    <property type="match status" value="1"/>
</dbReference>
<feature type="region of interest" description="Disordered" evidence="15">
    <location>
        <begin position="232"/>
        <end position="255"/>
    </location>
</feature>
<evidence type="ECO:0000256" key="8">
    <source>
        <dbReference type="ARBA" id="ARBA00023587"/>
    </source>
</evidence>
<dbReference type="InterPro" id="IPR036874">
    <property type="entry name" value="Carbonic_anhydrase_sf"/>
</dbReference>
<keyword evidence="10" id="KW-1283">Bacterial microcompartment</keyword>
<protein>
    <recommendedName>
        <fullName evidence="3 14">Carbonic anhydrase</fullName>
        <ecNumber evidence="2 14">4.2.1.1</ecNumber>
    </recommendedName>
    <alternativeName>
        <fullName evidence="11 14">Carbonate dehydratase</fullName>
    </alternativeName>
</protein>
<evidence type="ECO:0000256" key="14">
    <source>
        <dbReference type="RuleBase" id="RU003956"/>
    </source>
</evidence>
<evidence type="ECO:0000256" key="1">
    <source>
        <dbReference type="ARBA" id="ARBA00006217"/>
    </source>
</evidence>
<evidence type="ECO:0000256" key="4">
    <source>
        <dbReference type="ARBA" id="ARBA00022723"/>
    </source>
</evidence>
<keyword evidence="9" id="KW-1282">Carboxysome</keyword>
<dbReference type="FunFam" id="3.40.1050.10:FF:000003">
    <property type="entry name" value="Carbonic anhydrase"/>
    <property type="match status" value="1"/>
</dbReference>
<comment type="subcellular location">
    <subcellularLocation>
        <location evidence="8">Carboxysome</location>
    </subcellularLocation>
</comment>
<dbReference type="GO" id="GO:0004089">
    <property type="term" value="F:carbonate dehydratase activity"/>
    <property type="evidence" value="ECO:0007669"/>
    <property type="project" value="UniProtKB-UniRule"/>
</dbReference>
<dbReference type="GO" id="GO:0015976">
    <property type="term" value="P:carbon utilization"/>
    <property type="evidence" value="ECO:0007669"/>
    <property type="project" value="InterPro"/>
</dbReference>
<dbReference type="PANTHER" id="PTHR11002">
    <property type="entry name" value="CARBONIC ANHYDRASE"/>
    <property type="match status" value="1"/>
</dbReference>
<keyword evidence="4 13" id="KW-0479">Metal-binding</keyword>
<keyword evidence="5 13" id="KW-0862">Zinc</keyword>
<evidence type="ECO:0000256" key="11">
    <source>
        <dbReference type="ARBA" id="ARBA00031969"/>
    </source>
</evidence>
<reference evidence="16" key="1">
    <citation type="submission" date="2021-02" db="EMBL/GenBank/DDBJ databases">
        <title>Metagenome analyses of Stigonema ocellatum DSM 106950, Chlorogloea purpurea SAG 13.99 and Gomphosphaeria aponina DSM 107014.</title>
        <authorList>
            <person name="Marter P."/>
            <person name="Huang S."/>
        </authorList>
    </citation>
    <scope>NUCLEOTIDE SEQUENCE</scope>
    <source>
        <strain evidence="16">JP213</strain>
    </source>
</reference>
<dbReference type="SMART" id="SM00947">
    <property type="entry name" value="Pro_CA"/>
    <property type="match status" value="1"/>
</dbReference>
<keyword evidence="7" id="KW-0120">Carbon dioxide fixation</keyword>
<evidence type="ECO:0000313" key="16">
    <source>
        <dbReference type="EMBL" id="MBR8826473.1"/>
    </source>
</evidence>
<dbReference type="GO" id="GO:0008270">
    <property type="term" value="F:zinc ion binding"/>
    <property type="evidence" value="ECO:0007669"/>
    <property type="project" value="UniProtKB-UniRule"/>
</dbReference>
<evidence type="ECO:0000313" key="17">
    <source>
        <dbReference type="Proteomes" id="UP000767446"/>
    </source>
</evidence>
<dbReference type="SUPFAM" id="SSF53056">
    <property type="entry name" value="beta-carbonic anhydrase, cab"/>
    <property type="match status" value="1"/>
</dbReference>
<comment type="similarity">
    <text evidence="1 14">Belongs to the beta-class carbonic anhydrase family.</text>
</comment>
<accession>A0A941GT62</accession>
<name>A0A941GT62_9CHRO</name>
<dbReference type="PANTHER" id="PTHR11002:SF76">
    <property type="entry name" value="CARBONIC ANHYDRASE"/>
    <property type="match status" value="1"/>
</dbReference>
<gene>
    <name evidence="16" type="ORF">DSM107014_00970</name>
</gene>
<dbReference type="GO" id="GO:0031470">
    <property type="term" value="C:carboxysome"/>
    <property type="evidence" value="ECO:0007669"/>
    <property type="project" value="UniProtKB-SubCell"/>
</dbReference>
<comment type="cofactor">
    <cofactor evidence="13">
        <name>Zn(2+)</name>
        <dbReference type="ChEBI" id="CHEBI:29105"/>
    </cofactor>
    <text evidence="13">Binds 1 zinc ion per subunit.</text>
</comment>
<evidence type="ECO:0000256" key="5">
    <source>
        <dbReference type="ARBA" id="ARBA00022833"/>
    </source>
</evidence>
<dbReference type="EMBL" id="JADQBC010000003">
    <property type="protein sequence ID" value="MBR8826473.1"/>
    <property type="molecule type" value="Genomic_DNA"/>
</dbReference>
<feature type="binding site" evidence="13">
    <location>
        <position position="98"/>
    </location>
    <ligand>
        <name>Zn(2+)</name>
        <dbReference type="ChEBI" id="CHEBI:29105"/>
    </ligand>
</feature>
<dbReference type="Pfam" id="PF00484">
    <property type="entry name" value="Pro_CA"/>
    <property type="match status" value="1"/>
</dbReference>
<evidence type="ECO:0000256" key="6">
    <source>
        <dbReference type="ARBA" id="ARBA00023239"/>
    </source>
</evidence>
<dbReference type="GO" id="GO:0015977">
    <property type="term" value="P:carbon fixation"/>
    <property type="evidence" value="ECO:0007669"/>
    <property type="project" value="UniProtKB-KW"/>
</dbReference>
<evidence type="ECO:0000256" key="2">
    <source>
        <dbReference type="ARBA" id="ARBA00012925"/>
    </source>
</evidence>
<sequence length="275" mass="31132">MKKLIDGLQKFQTGYYSSHKELFEELSHGQQPRILFITCSDSRIDPNLITQAEVGELFVIRNAGNIIPPFGATNGGEGAAVEYAIHHLEIEQVIVCGHSHCGAMKGLLKLESLAAEMPLVYEWLKQAEATRRLVKDNYGDFEGMELLELTVAENVLNQLENLHTYPVIRSKVRQGKLALHGWIYRIESGEVLAYDPVVHDFVFPHSRLSLPEHEYSLHGNNFIRHHSPFTVDHESIPSSPPRVKEEYADNPRLPVGSHISLEQKQRIYQGSNGYK</sequence>
<dbReference type="EC" id="4.2.1.1" evidence="2 14"/>
<organism evidence="16 17">
    <name type="scientific">Gomphosphaeria aponina SAG 52.96 = DSM 107014</name>
    <dbReference type="NCBI Taxonomy" id="1521640"/>
    <lineage>
        <taxon>Bacteria</taxon>
        <taxon>Bacillati</taxon>
        <taxon>Cyanobacteriota</taxon>
        <taxon>Cyanophyceae</taxon>
        <taxon>Oscillatoriophycideae</taxon>
        <taxon>Chroococcales</taxon>
        <taxon>Gomphosphaeriaceae</taxon>
        <taxon>Gomphosphaeria</taxon>
    </lineage>
</organism>
<dbReference type="InterPro" id="IPR015892">
    <property type="entry name" value="Carbonic_anhydrase_CS"/>
</dbReference>
<feature type="binding site" evidence="13">
    <location>
        <position position="41"/>
    </location>
    <ligand>
        <name>Zn(2+)</name>
        <dbReference type="ChEBI" id="CHEBI:29105"/>
    </ligand>
</feature>
<evidence type="ECO:0000256" key="3">
    <source>
        <dbReference type="ARBA" id="ARBA00014628"/>
    </source>
</evidence>
<dbReference type="AlphaFoldDB" id="A0A941GT62"/>
<evidence type="ECO:0000256" key="10">
    <source>
        <dbReference type="ARBA" id="ARBA00024446"/>
    </source>
</evidence>
<evidence type="ECO:0000256" key="9">
    <source>
        <dbReference type="ARBA" id="ARBA00023669"/>
    </source>
</evidence>
<dbReference type="InterPro" id="IPR045066">
    <property type="entry name" value="Beta_CA_cladeB"/>
</dbReference>
<evidence type="ECO:0000256" key="15">
    <source>
        <dbReference type="SAM" id="MobiDB-lite"/>
    </source>
</evidence>
<comment type="function">
    <text evidence="14">Reversible hydration of carbon dioxide.</text>
</comment>
<dbReference type="Proteomes" id="UP000767446">
    <property type="component" value="Unassembled WGS sequence"/>
</dbReference>
<feature type="binding site" evidence="13">
    <location>
        <position position="39"/>
    </location>
    <ligand>
        <name>Zn(2+)</name>
        <dbReference type="ChEBI" id="CHEBI:29105"/>
    </ligand>
</feature>
<evidence type="ECO:0000256" key="7">
    <source>
        <dbReference type="ARBA" id="ARBA00023300"/>
    </source>
</evidence>
<evidence type="ECO:0000256" key="12">
    <source>
        <dbReference type="ARBA" id="ARBA00048348"/>
    </source>
</evidence>
<dbReference type="PROSITE" id="PS00705">
    <property type="entry name" value="PROK_CO2_ANHYDRASE_2"/>
    <property type="match status" value="1"/>
</dbReference>
<proteinExistence type="inferred from homology"/>
<dbReference type="CDD" id="cd00884">
    <property type="entry name" value="beta_CA_cladeB"/>
    <property type="match status" value="1"/>
</dbReference>
<comment type="caution">
    <text evidence="16">The sequence shown here is derived from an EMBL/GenBank/DDBJ whole genome shotgun (WGS) entry which is preliminary data.</text>
</comment>
<dbReference type="InterPro" id="IPR001765">
    <property type="entry name" value="Carbonic_anhydrase"/>
</dbReference>
<comment type="catalytic activity">
    <reaction evidence="12 14">
        <text>hydrogencarbonate + H(+) = CO2 + H2O</text>
        <dbReference type="Rhea" id="RHEA:10748"/>
        <dbReference type="ChEBI" id="CHEBI:15377"/>
        <dbReference type="ChEBI" id="CHEBI:15378"/>
        <dbReference type="ChEBI" id="CHEBI:16526"/>
        <dbReference type="ChEBI" id="CHEBI:17544"/>
        <dbReference type="EC" id="4.2.1.1"/>
    </reaction>
</comment>